<dbReference type="PANTHER" id="PTHR42928:SF5">
    <property type="entry name" value="BLR1237 PROTEIN"/>
    <property type="match status" value="1"/>
</dbReference>
<comment type="similarity">
    <text evidence="1">Belongs to the UPF0065 (bug) family.</text>
</comment>
<organism evidence="3">
    <name type="scientific">Bradyrhizobium quebecense</name>
    <dbReference type="NCBI Taxonomy" id="2748629"/>
    <lineage>
        <taxon>Bacteria</taxon>
        <taxon>Pseudomonadati</taxon>
        <taxon>Pseudomonadota</taxon>
        <taxon>Alphaproteobacteria</taxon>
        <taxon>Hyphomicrobiales</taxon>
        <taxon>Nitrobacteraceae</taxon>
        <taxon>Bradyrhizobium</taxon>
    </lineage>
</organism>
<evidence type="ECO:0000256" key="2">
    <source>
        <dbReference type="SAM" id="SignalP"/>
    </source>
</evidence>
<dbReference type="EMBL" id="JABWSX010000001">
    <property type="protein sequence ID" value="NVL08813.1"/>
    <property type="molecule type" value="Genomic_DNA"/>
</dbReference>
<dbReference type="AlphaFoldDB" id="A0A973WPN2"/>
<reference evidence="3" key="1">
    <citation type="submission" date="2020-06" db="EMBL/GenBank/DDBJ databases">
        <title>Whole Genome Sequence of Bradyrhizobium sp. Strain 66S1MB.</title>
        <authorList>
            <person name="Bromfield E."/>
            <person name="Cloutier S."/>
        </authorList>
    </citation>
    <scope>NUCLEOTIDE SEQUENCE</scope>
    <source>
        <strain evidence="3">66S1MB</strain>
    </source>
</reference>
<evidence type="ECO:0000256" key="1">
    <source>
        <dbReference type="ARBA" id="ARBA00006987"/>
    </source>
</evidence>
<dbReference type="Gene3D" id="3.40.190.10">
    <property type="entry name" value="Periplasmic binding protein-like II"/>
    <property type="match status" value="1"/>
</dbReference>
<proteinExistence type="inferred from homology"/>
<dbReference type="RefSeq" id="WP_176532280.1">
    <property type="nucleotide sequence ID" value="NZ_CP088022.1"/>
</dbReference>
<comment type="caution">
    <text evidence="3">The sequence shown here is derived from an EMBL/GenBank/DDBJ whole genome shotgun (WGS) entry which is preliminary data.</text>
</comment>
<evidence type="ECO:0008006" key="4">
    <source>
        <dbReference type="Google" id="ProtNLM"/>
    </source>
</evidence>
<sequence length="321" mass="34317">MQLYSRRAILAGFSALALPLPVIAADQPLKIVFPFAPGGSGDSIARLFAEQLHTRLGKVAIVENLAGAGGRIGAQAVKNAAPGEEAVLFASASQFTLQPHLFRSLGYDAERDFVPLSQVMTVDLALAVSGKLPIYSVHELIDWMQANPEQAVYGSPGAGTAPHFICGEFGRITGLNLRHTPYRGTPAALPDVLAGRVPMYMAFLSELLEQHGGGGIRIIATAAAARSSFLLQTATLKESGIDIDAAGWFAFYAPAHSTRQFVERLGKEIIAIGSDPEMRAKIHAMGCEPTGTTSDELKHIQRAEFERWGPIVRASGFPIED</sequence>
<keyword evidence="2" id="KW-0732">Signal</keyword>
<accession>A0A973WPN2</accession>
<gene>
    <name evidence="3" type="ORF">HU230_24215</name>
</gene>
<evidence type="ECO:0000313" key="3">
    <source>
        <dbReference type="EMBL" id="NVL08813.1"/>
    </source>
</evidence>
<dbReference type="Pfam" id="PF03401">
    <property type="entry name" value="TctC"/>
    <property type="match status" value="1"/>
</dbReference>
<dbReference type="PIRSF" id="PIRSF017082">
    <property type="entry name" value="YflP"/>
    <property type="match status" value="1"/>
</dbReference>
<name>A0A973WPN2_9BRAD</name>
<feature type="chain" id="PRO_5037961318" description="ABC transporter substrate-binding protein" evidence="2">
    <location>
        <begin position="25"/>
        <end position="321"/>
    </location>
</feature>
<protein>
    <recommendedName>
        <fullName evidence="4">ABC transporter substrate-binding protein</fullName>
    </recommendedName>
</protein>
<dbReference type="Gene3D" id="3.40.190.150">
    <property type="entry name" value="Bordetella uptake gene, domain 1"/>
    <property type="match status" value="1"/>
</dbReference>
<feature type="signal peptide" evidence="2">
    <location>
        <begin position="1"/>
        <end position="24"/>
    </location>
</feature>
<dbReference type="PANTHER" id="PTHR42928">
    <property type="entry name" value="TRICARBOXYLATE-BINDING PROTEIN"/>
    <property type="match status" value="1"/>
</dbReference>
<dbReference type="InterPro" id="IPR005064">
    <property type="entry name" value="BUG"/>
</dbReference>
<dbReference type="InterPro" id="IPR042100">
    <property type="entry name" value="Bug_dom1"/>
</dbReference>